<dbReference type="InterPro" id="IPR050678">
    <property type="entry name" value="DNA_Partitioning_ATPase"/>
</dbReference>
<evidence type="ECO:0000259" key="1">
    <source>
        <dbReference type="Pfam" id="PF01656"/>
    </source>
</evidence>
<dbReference type="CDD" id="cd02042">
    <property type="entry name" value="ParAB_family"/>
    <property type="match status" value="1"/>
</dbReference>
<sequence length="206" mass="22716">MRQLFIANPKGGCGKTTLATQLAGYYACRGASVALVDHDRQSSALDWVKCRPPATAAITPIAAYEGEKPVNGYDLEVHDMPAACELSELVGPMQHACRLLVPILPSPADIKASVRFLMALNSHERIGELEVRIGLVGNRVRFRTRYFKVLAAFLESVNMPLIANIRDTQNYIRAMDSGTTLFDLPAKRVAADLEQWHPLLEWLEAG</sequence>
<accession>A0A545TYV8</accession>
<evidence type="ECO:0000313" key="2">
    <source>
        <dbReference type="EMBL" id="TQV82409.1"/>
    </source>
</evidence>
<dbReference type="EMBL" id="VHSG01000007">
    <property type="protein sequence ID" value="TQV82409.1"/>
    <property type="molecule type" value="Genomic_DNA"/>
</dbReference>
<dbReference type="PIRSF" id="PIRSF009320">
    <property type="entry name" value="Nuc_binding_HP_1000"/>
    <property type="match status" value="1"/>
</dbReference>
<evidence type="ECO:0000313" key="3">
    <source>
        <dbReference type="Proteomes" id="UP000319732"/>
    </source>
</evidence>
<proteinExistence type="predicted"/>
<dbReference type="RefSeq" id="WP_142903425.1">
    <property type="nucleotide sequence ID" value="NZ_ML660090.1"/>
</dbReference>
<gene>
    <name evidence="2" type="ORF">FKG94_06590</name>
</gene>
<name>A0A545TYV8_9GAMM</name>
<dbReference type="AlphaFoldDB" id="A0A545TYV8"/>
<protein>
    <submittedName>
        <fullName evidence="2">ParA family protein</fullName>
    </submittedName>
</protein>
<keyword evidence="3" id="KW-1185">Reference proteome</keyword>
<dbReference type="Proteomes" id="UP000319732">
    <property type="component" value="Unassembled WGS sequence"/>
</dbReference>
<dbReference type="OrthoDB" id="69313at2"/>
<dbReference type="Pfam" id="PF01656">
    <property type="entry name" value="CbiA"/>
    <property type="match status" value="1"/>
</dbReference>
<organism evidence="2 3">
    <name type="scientific">Exilibacterium tricleocarpae</name>
    <dbReference type="NCBI Taxonomy" id="2591008"/>
    <lineage>
        <taxon>Bacteria</taxon>
        <taxon>Pseudomonadati</taxon>
        <taxon>Pseudomonadota</taxon>
        <taxon>Gammaproteobacteria</taxon>
        <taxon>Cellvibrionales</taxon>
        <taxon>Cellvibrionaceae</taxon>
        <taxon>Exilibacterium</taxon>
    </lineage>
</organism>
<feature type="domain" description="CobQ/CobB/MinD/ParA nucleotide binding" evidence="1">
    <location>
        <begin position="5"/>
        <end position="180"/>
    </location>
</feature>
<comment type="caution">
    <text evidence="2">The sequence shown here is derived from an EMBL/GenBank/DDBJ whole genome shotgun (WGS) entry which is preliminary data.</text>
</comment>
<dbReference type="PANTHER" id="PTHR13696">
    <property type="entry name" value="P-LOOP CONTAINING NUCLEOSIDE TRIPHOSPHATE HYDROLASE"/>
    <property type="match status" value="1"/>
</dbReference>
<dbReference type="Gene3D" id="3.40.50.300">
    <property type="entry name" value="P-loop containing nucleotide triphosphate hydrolases"/>
    <property type="match status" value="1"/>
</dbReference>
<dbReference type="PANTHER" id="PTHR13696:SF96">
    <property type="entry name" value="COBQ_COBB_MIND_PARA NUCLEOTIDE BINDING DOMAIN-CONTAINING PROTEIN"/>
    <property type="match status" value="1"/>
</dbReference>
<reference evidence="2 3" key="1">
    <citation type="submission" date="2019-06" db="EMBL/GenBank/DDBJ databases">
        <title>Whole genome sequence for Cellvibrionaceae sp. R142.</title>
        <authorList>
            <person name="Wang G."/>
        </authorList>
    </citation>
    <scope>NUCLEOTIDE SEQUENCE [LARGE SCALE GENOMIC DNA]</scope>
    <source>
        <strain evidence="2 3">R142</strain>
    </source>
</reference>
<dbReference type="InterPro" id="IPR002586">
    <property type="entry name" value="CobQ/CobB/MinD/ParA_Nub-bd_dom"/>
</dbReference>
<dbReference type="SUPFAM" id="SSF52540">
    <property type="entry name" value="P-loop containing nucleoside triphosphate hydrolases"/>
    <property type="match status" value="1"/>
</dbReference>
<dbReference type="InterPro" id="IPR027417">
    <property type="entry name" value="P-loop_NTPase"/>
</dbReference>